<comment type="caution">
    <text evidence="1">The sequence shown here is derived from an EMBL/GenBank/DDBJ whole genome shotgun (WGS) entry which is preliminary data.</text>
</comment>
<dbReference type="AlphaFoldDB" id="A0A1B7WX31"/>
<dbReference type="EMBL" id="LJOW01000139">
    <property type="protein sequence ID" value="OBQ41686.1"/>
    <property type="molecule type" value="Genomic_DNA"/>
</dbReference>
<dbReference type="PATRIC" id="fig|1710896.3.peg.5134"/>
<protein>
    <submittedName>
        <fullName evidence="1">Uncharacterized protein</fullName>
    </submittedName>
</protein>
<dbReference type="Proteomes" id="UP000092093">
    <property type="component" value="Unassembled WGS sequence"/>
</dbReference>
<accession>A0A1B7WX31</accession>
<gene>
    <name evidence="1" type="ORF">AN484_20410</name>
</gene>
<evidence type="ECO:0000313" key="1">
    <source>
        <dbReference type="EMBL" id="OBQ41686.1"/>
    </source>
</evidence>
<organism evidence="1 2">
    <name type="scientific">Aphanizomenon flos-aquae WA102</name>
    <dbReference type="NCBI Taxonomy" id="1710896"/>
    <lineage>
        <taxon>Bacteria</taxon>
        <taxon>Bacillati</taxon>
        <taxon>Cyanobacteriota</taxon>
        <taxon>Cyanophyceae</taxon>
        <taxon>Nostocales</taxon>
        <taxon>Aphanizomenonaceae</taxon>
        <taxon>Aphanizomenon</taxon>
    </lineage>
</organism>
<name>A0A1B7WX31_APHFL</name>
<evidence type="ECO:0000313" key="2">
    <source>
        <dbReference type="Proteomes" id="UP000092093"/>
    </source>
</evidence>
<sequence>MAPGPPNKGPRAPTLSASRYRLEPPGRWPLAAGRWPLAAGRWPLAVCLKPERLKLEAWGGRGLAARQKVTGATNPLKKVK</sequence>
<reference evidence="1 2" key="1">
    <citation type="submission" date="2015-09" db="EMBL/GenBank/DDBJ databases">
        <title>Aphanizomenon flos-aquae WA102.</title>
        <authorList>
            <person name="Driscoll C."/>
        </authorList>
    </citation>
    <scope>NUCLEOTIDE SEQUENCE [LARGE SCALE GENOMIC DNA]</scope>
    <source>
        <strain evidence="1">WA102</strain>
    </source>
</reference>
<proteinExistence type="predicted"/>